<dbReference type="GO" id="GO:0009898">
    <property type="term" value="C:cytoplasmic side of plasma membrane"/>
    <property type="evidence" value="ECO:0007669"/>
    <property type="project" value="TreeGrafter"/>
</dbReference>
<dbReference type="Pfam" id="PF25880">
    <property type="entry name" value="WHD_CHMP7_1st"/>
    <property type="match status" value="1"/>
</dbReference>
<sequence>SHRFRLPQFVSLPGEPISAAASRVGGLRRYPLSMASGEGEGWAAAVRAEVGDEWWDDLDSVDLRSRFKAFTGQRSDWPQPKLLFWKDLILRVARRLRLCSVPAHLVTSVWFARPGGLTPLCLPQVLEEMRADGDILLKSELTDPTSGSLYQLVRRMSQLAVVSRRPIAQEEILVFRSLVEERAADIVRQLSDSHWTSTCIITISKFNSFFVDREDAHAALCYLVQSGKTRYLVARKQDPIQGIKFALSAAQVPALSKLDHDTLHLVWTEEKLQQQLEALDRQWEISRRRALASFKSGDKQAAYRHVRQSKLFSQSRSRCTQLLERVEEVISLIASAESAKKVYEAIQIGSQAMKENNVSIQEVNVHLKEVDELVATQREVDAALESAPLQSLDSEGDIEEEFRALEAELQDEIPHMQVQGPDSHANEEAPDEAVESLTDNLSRIKLEAI</sequence>
<evidence type="ECO:0000313" key="3">
    <source>
        <dbReference type="Proteomes" id="UP000324897"/>
    </source>
</evidence>
<dbReference type="GO" id="GO:0006900">
    <property type="term" value="P:vesicle budding from membrane"/>
    <property type="evidence" value="ECO:0007669"/>
    <property type="project" value="TreeGrafter"/>
</dbReference>
<dbReference type="InterPro" id="IPR005024">
    <property type="entry name" value="Snf7_fam"/>
</dbReference>
<evidence type="ECO:0008006" key="4">
    <source>
        <dbReference type="Google" id="ProtNLM"/>
    </source>
</evidence>
<dbReference type="GO" id="GO:0005771">
    <property type="term" value="C:multivesicular body"/>
    <property type="evidence" value="ECO:0007669"/>
    <property type="project" value="TreeGrafter"/>
</dbReference>
<protein>
    <recommendedName>
        <fullName evidence="4">Charged multivesicular body protein 7</fullName>
    </recommendedName>
</protein>
<name>A0A5J9UDV9_9POAL</name>
<gene>
    <name evidence="2" type="ORF">EJB05_30990</name>
</gene>
<dbReference type="PANTHER" id="PTHR22761:SF7">
    <property type="entry name" value="SNF7 FAMILY PROTEIN"/>
    <property type="match status" value="1"/>
</dbReference>
<dbReference type="EMBL" id="RWGY01000026">
    <property type="protein sequence ID" value="TVU21360.1"/>
    <property type="molecule type" value="Genomic_DNA"/>
</dbReference>
<reference evidence="2 3" key="1">
    <citation type="journal article" date="2019" name="Sci. Rep.">
        <title>A high-quality genome of Eragrostis curvula grass provides insights into Poaceae evolution and supports new strategies to enhance forage quality.</title>
        <authorList>
            <person name="Carballo J."/>
            <person name="Santos B.A.C.M."/>
            <person name="Zappacosta D."/>
            <person name="Garbus I."/>
            <person name="Selva J.P."/>
            <person name="Gallo C.A."/>
            <person name="Diaz A."/>
            <person name="Albertini E."/>
            <person name="Caccamo M."/>
            <person name="Echenique V."/>
        </authorList>
    </citation>
    <scope>NUCLEOTIDE SEQUENCE [LARGE SCALE GENOMIC DNA]</scope>
    <source>
        <strain evidence="3">cv. Victoria</strain>
        <tissue evidence="2">Leaf</tissue>
    </source>
</reference>
<feature type="region of interest" description="Disordered" evidence="1">
    <location>
        <begin position="410"/>
        <end position="438"/>
    </location>
</feature>
<keyword evidence="3" id="KW-1185">Reference proteome</keyword>
<dbReference type="Proteomes" id="UP000324897">
    <property type="component" value="Unassembled WGS sequence"/>
</dbReference>
<accession>A0A5J9UDV9</accession>
<feature type="non-terminal residue" evidence="2">
    <location>
        <position position="1"/>
    </location>
</feature>
<organism evidence="2 3">
    <name type="scientific">Eragrostis curvula</name>
    <name type="common">weeping love grass</name>
    <dbReference type="NCBI Taxonomy" id="38414"/>
    <lineage>
        <taxon>Eukaryota</taxon>
        <taxon>Viridiplantae</taxon>
        <taxon>Streptophyta</taxon>
        <taxon>Embryophyta</taxon>
        <taxon>Tracheophyta</taxon>
        <taxon>Spermatophyta</taxon>
        <taxon>Magnoliopsida</taxon>
        <taxon>Liliopsida</taxon>
        <taxon>Poales</taxon>
        <taxon>Poaceae</taxon>
        <taxon>PACMAD clade</taxon>
        <taxon>Chloridoideae</taxon>
        <taxon>Eragrostideae</taxon>
        <taxon>Eragrostidinae</taxon>
        <taxon>Eragrostis</taxon>
    </lineage>
</organism>
<proteinExistence type="predicted"/>
<dbReference type="AlphaFoldDB" id="A0A5J9UDV9"/>
<dbReference type="GO" id="GO:0032511">
    <property type="term" value="P:late endosome to vacuole transport via multivesicular body sorting pathway"/>
    <property type="evidence" value="ECO:0007669"/>
    <property type="project" value="TreeGrafter"/>
</dbReference>
<dbReference type="Pfam" id="PF03357">
    <property type="entry name" value="Snf7"/>
    <property type="match status" value="1"/>
</dbReference>
<dbReference type="GO" id="GO:0000815">
    <property type="term" value="C:ESCRT III complex"/>
    <property type="evidence" value="ECO:0007669"/>
    <property type="project" value="TreeGrafter"/>
</dbReference>
<dbReference type="PANTHER" id="PTHR22761">
    <property type="entry name" value="CHARGED MULTIVESICULAR BODY PROTEIN"/>
    <property type="match status" value="1"/>
</dbReference>
<evidence type="ECO:0000256" key="1">
    <source>
        <dbReference type="SAM" id="MobiDB-lite"/>
    </source>
</evidence>
<dbReference type="Gramene" id="TVU21360">
    <property type="protein sequence ID" value="TVU21360"/>
    <property type="gene ID" value="EJB05_30990"/>
</dbReference>
<evidence type="ECO:0000313" key="2">
    <source>
        <dbReference type="EMBL" id="TVU21360.1"/>
    </source>
</evidence>
<comment type="caution">
    <text evidence="2">The sequence shown here is derived from an EMBL/GenBank/DDBJ whole genome shotgun (WGS) entry which is preliminary data.</text>
</comment>
<dbReference type="OrthoDB" id="10250120at2759"/>